<sequence length="87" mass="9520">MAGEAIAAAWLYCQSNCSQPLLYETDDPKKILHLKSLEGAEERLQLLQADLIENGSFDSVVDGCEAVFHTASPVLFSTTHPQVPFLV</sequence>
<accession>A0AAW2JFP9</accession>
<dbReference type="SUPFAM" id="SSF51735">
    <property type="entry name" value="NAD(P)-binding Rossmann-fold domains"/>
    <property type="match status" value="1"/>
</dbReference>
<organism evidence="3">
    <name type="scientific">Sesamum angustifolium</name>
    <dbReference type="NCBI Taxonomy" id="2727405"/>
    <lineage>
        <taxon>Eukaryota</taxon>
        <taxon>Viridiplantae</taxon>
        <taxon>Streptophyta</taxon>
        <taxon>Embryophyta</taxon>
        <taxon>Tracheophyta</taxon>
        <taxon>Spermatophyta</taxon>
        <taxon>Magnoliopsida</taxon>
        <taxon>eudicotyledons</taxon>
        <taxon>Gunneridae</taxon>
        <taxon>Pentapetalae</taxon>
        <taxon>asterids</taxon>
        <taxon>lamiids</taxon>
        <taxon>Lamiales</taxon>
        <taxon>Pedaliaceae</taxon>
        <taxon>Sesamum</taxon>
    </lineage>
</organism>
<evidence type="ECO:0000256" key="2">
    <source>
        <dbReference type="ARBA" id="ARBA00023002"/>
    </source>
</evidence>
<dbReference type="AlphaFoldDB" id="A0AAW2JFP9"/>
<keyword evidence="1" id="KW-0521">NADP</keyword>
<dbReference type="InterPro" id="IPR036291">
    <property type="entry name" value="NAD(P)-bd_dom_sf"/>
</dbReference>
<gene>
    <name evidence="3" type="ORF">Sangu_2524900</name>
</gene>
<dbReference type="PANTHER" id="PTHR10366:SF852">
    <property type="entry name" value="CINNAMOYL-COA REDUCTASE CAD2"/>
    <property type="match status" value="1"/>
</dbReference>
<proteinExistence type="predicted"/>
<name>A0AAW2JFP9_9LAMI</name>
<evidence type="ECO:0000313" key="3">
    <source>
        <dbReference type="EMBL" id="KAL0293046.1"/>
    </source>
</evidence>
<keyword evidence="2" id="KW-0560">Oxidoreductase</keyword>
<dbReference type="GO" id="GO:0016616">
    <property type="term" value="F:oxidoreductase activity, acting on the CH-OH group of donors, NAD or NADP as acceptor"/>
    <property type="evidence" value="ECO:0007669"/>
    <property type="project" value="TreeGrafter"/>
</dbReference>
<dbReference type="InterPro" id="IPR050425">
    <property type="entry name" value="NAD(P)_dehydrat-like"/>
</dbReference>
<comment type="caution">
    <text evidence="3">The sequence shown here is derived from an EMBL/GenBank/DDBJ whole genome shotgun (WGS) entry which is preliminary data.</text>
</comment>
<protein>
    <submittedName>
        <fullName evidence="3">Tetraketide alpha-pyrone reductase 1</fullName>
    </submittedName>
</protein>
<reference evidence="3" key="2">
    <citation type="journal article" date="2024" name="Plant">
        <title>Genomic evolution and insights into agronomic trait innovations of Sesamum species.</title>
        <authorList>
            <person name="Miao H."/>
            <person name="Wang L."/>
            <person name="Qu L."/>
            <person name="Liu H."/>
            <person name="Sun Y."/>
            <person name="Le M."/>
            <person name="Wang Q."/>
            <person name="Wei S."/>
            <person name="Zheng Y."/>
            <person name="Lin W."/>
            <person name="Duan Y."/>
            <person name="Cao H."/>
            <person name="Xiong S."/>
            <person name="Wang X."/>
            <person name="Wei L."/>
            <person name="Li C."/>
            <person name="Ma Q."/>
            <person name="Ju M."/>
            <person name="Zhao R."/>
            <person name="Li G."/>
            <person name="Mu C."/>
            <person name="Tian Q."/>
            <person name="Mei H."/>
            <person name="Zhang T."/>
            <person name="Gao T."/>
            <person name="Zhang H."/>
        </authorList>
    </citation>
    <scope>NUCLEOTIDE SEQUENCE</scope>
    <source>
        <strain evidence="3">G01</strain>
    </source>
</reference>
<evidence type="ECO:0000256" key="1">
    <source>
        <dbReference type="ARBA" id="ARBA00022857"/>
    </source>
</evidence>
<dbReference type="EMBL" id="JACGWK010001084">
    <property type="protein sequence ID" value="KAL0293046.1"/>
    <property type="molecule type" value="Genomic_DNA"/>
</dbReference>
<dbReference type="PANTHER" id="PTHR10366">
    <property type="entry name" value="NAD DEPENDENT EPIMERASE/DEHYDRATASE"/>
    <property type="match status" value="1"/>
</dbReference>
<reference evidence="3" key="1">
    <citation type="submission" date="2020-06" db="EMBL/GenBank/DDBJ databases">
        <authorList>
            <person name="Li T."/>
            <person name="Hu X."/>
            <person name="Zhang T."/>
            <person name="Song X."/>
            <person name="Zhang H."/>
            <person name="Dai N."/>
            <person name="Sheng W."/>
            <person name="Hou X."/>
            <person name="Wei L."/>
        </authorList>
    </citation>
    <scope>NUCLEOTIDE SEQUENCE</scope>
    <source>
        <strain evidence="3">G01</strain>
        <tissue evidence="3">Leaf</tissue>
    </source>
</reference>
<dbReference type="Gene3D" id="3.40.50.720">
    <property type="entry name" value="NAD(P)-binding Rossmann-like Domain"/>
    <property type="match status" value="1"/>
</dbReference>